<dbReference type="GeneID" id="107760865"/>
<dbReference type="PANTHER" id="PTHR11439:SF456">
    <property type="entry name" value="REVERSE TRANSCRIPTASE TY1_COPIA-TYPE DOMAIN-CONTAINING PROTEIN"/>
    <property type="match status" value="1"/>
</dbReference>
<dbReference type="PANTHER" id="PTHR11439">
    <property type="entry name" value="GAG-POL-RELATED RETROTRANSPOSON"/>
    <property type="match status" value="1"/>
</dbReference>
<dbReference type="InterPro" id="IPR043502">
    <property type="entry name" value="DNA/RNA_pol_sf"/>
</dbReference>
<protein>
    <submittedName>
        <fullName evidence="2">Secreted RxLR effector protein 161-like</fullName>
    </submittedName>
</protein>
<dbReference type="RefSeq" id="XP_016434459.1">
    <property type="nucleotide sequence ID" value="XM_016578973.1"/>
</dbReference>
<dbReference type="Proteomes" id="UP000790787">
    <property type="component" value="Chromosome 17"/>
</dbReference>
<dbReference type="CDD" id="cd09272">
    <property type="entry name" value="RNase_HI_RT_Ty1"/>
    <property type="match status" value="1"/>
</dbReference>
<dbReference type="RefSeq" id="XP_016434459.2">
    <property type="nucleotide sequence ID" value="XM_016578973.2"/>
</dbReference>
<dbReference type="KEGG" id="nta:107760865"/>
<keyword evidence="1" id="KW-1185">Reference proteome</keyword>
<reference evidence="2" key="2">
    <citation type="submission" date="2025-08" db="UniProtKB">
        <authorList>
            <consortium name="RefSeq"/>
        </authorList>
    </citation>
    <scope>IDENTIFICATION</scope>
    <source>
        <tissue evidence="2">Leaf</tissue>
    </source>
</reference>
<reference evidence="1" key="1">
    <citation type="journal article" date="2014" name="Nat. Commun.">
        <title>The tobacco genome sequence and its comparison with those of tomato and potato.</title>
        <authorList>
            <person name="Sierro N."/>
            <person name="Battey J.N."/>
            <person name="Ouadi S."/>
            <person name="Bakaher N."/>
            <person name="Bovet L."/>
            <person name="Willig A."/>
            <person name="Goepfert S."/>
            <person name="Peitsch M.C."/>
            <person name="Ivanov N.V."/>
        </authorList>
    </citation>
    <scope>NUCLEOTIDE SEQUENCE [LARGE SCALE GENOMIC DNA]</scope>
</reference>
<dbReference type="OrthoDB" id="1746074at2759"/>
<organism evidence="1 2">
    <name type="scientific">Nicotiana tabacum</name>
    <name type="common">Common tobacco</name>
    <dbReference type="NCBI Taxonomy" id="4097"/>
    <lineage>
        <taxon>Eukaryota</taxon>
        <taxon>Viridiplantae</taxon>
        <taxon>Streptophyta</taxon>
        <taxon>Embryophyta</taxon>
        <taxon>Tracheophyta</taxon>
        <taxon>Spermatophyta</taxon>
        <taxon>Magnoliopsida</taxon>
        <taxon>eudicotyledons</taxon>
        <taxon>Gunneridae</taxon>
        <taxon>Pentapetalae</taxon>
        <taxon>asterids</taxon>
        <taxon>lamiids</taxon>
        <taxon>Solanales</taxon>
        <taxon>Solanaceae</taxon>
        <taxon>Nicotianoideae</taxon>
        <taxon>Nicotianeae</taxon>
        <taxon>Nicotiana</taxon>
    </lineage>
</organism>
<gene>
    <name evidence="2" type="primary">LOC107760865</name>
</gene>
<accession>A0A1S3X3F8</accession>
<sequence>MRLSGEKPALTPLELNQKLTSLELDKGIESKVSDPLVEVTSYQKLIGKLLYLTVTRPDISYALQTLSPFMQTPKKSHMDATICIVRYLKHAPGMGVIMRRRPANALVGFCDSDWAACPISRISVSGYLVKFGDSLISCKSKKQHTVSRSSAEAKYKSMAFAVDKIVWLRGLFAELGSPIHQPVIMFSNSKAAMQITVNPIFHEHTKHIEIDCYFIWEKLK</sequence>
<dbReference type="PaxDb" id="4097-A0A1S3X3F8"/>
<name>A0A1S3X3F8_TOBAC</name>
<dbReference type="SUPFAM" id="SSF56672">
    <property type="entry name" value="DNA/RNA polymerases"/>
    <property type="match status" value="1"/>
</dbReference>
<dbReference type="AlphaFoldDB" id="A0A1S3X3F8"/>
<proteinExistence type="predicted"/>
<evidence type="ECO:0000313" key="2">
    <source>
        <dbReference type="RefSeq" id="XP_016434459.2"/>
    </source>
</evidence>
<dbReference type="STRING" id="4097.A0A1S3X3F8"/>
<evidence type="ECO:0000313" key="1">
    <source>
        <dbReference type="Proteomes" id="UP000790787"/>
    </source>
</evidence>